<evidence type="ECO:0000256" key="3">
    <source>
        <dbReference type="ARBA" id="ARBA00022692"/>
    </source>
</evidence>
<dbReference type="Pfam" id="PF01103">
    <property type="entry name" value="Omp85"/>
    <property type="match status" value="1"/>
</dbReference>
<feature type="domain" description="POTRA" evidence="10">
    <location>
        <begin position="358"/>
        <end position="430"/>
    </location>
</feature>
<evidence type="ECO:0000313" key="11">
    <source>
        <dbReference type="EMBL" id="TCK06575.1"/>
    </source>
</evidence>
<reference evidence="11 12" key="1">
    <citation type="submission" date="2019-03" db="EMBL/GenBank/DDBJ databases">
        <title>Genomic Encyclopedia of Archaeal and Bacterial Type Strains, Phase II (KMG-II): from individual species to whole genera.</title>
        <authorList>
            <person name="Goeker M."/>
        </authorList>
    </citation>
    <scope>NUCLEOTIDE SEQUENCE [LARGE SCALE GENOMIC DNA]</scope>
    <source>
        <strain evidence="11 12">DSM 24425</strain>
    </source>
</reference>
<dbReference type="Gene3D" id="2.40.160.50">
    <property type="entry name" value="membrane protein fhac: a member of the omp85/tpsb transporter family"/>
    <property type="match status" value="1"/>
</dbReference>
<keyword evidence="6" id="KW-0472">Membrane</keyword>
<dbReference type="Proteomes" id="UP000295777">
    <property type="component" value="Unassembled WGS sequence"/>
</dbReference>
<evidence type="ECO:0000256" key="4">
    <source>
        <dbReference type="ARBA" id="ARBA00022729"/>
    </source>
</evidence>
<evidence type="ECO:0000256" key="6">
    <source>
        <dbReference type="ARBA" id="ARBA00023136"/>
    </source>
</evidence>
<dbReference type="NCBIfam" id="TIGR03303">
    <property type="entry name" value="OM_YaeT"/>
    <property type="match status" value="1"/>
</dbReference>
<keyword evidence="4 9" id="KW-0732">Signal</keyword>
<evidence type="ECO:0000256" key="1">
    <source>
        <dbReference type="ARBA" id="ARBA00004370"/>
    </source>
</evidence>
<evidence type="ECO:0000256" key="9">
    <source>
        <dbReference type="SAM" id="SignalP"/>
    </source>
</evidence>
<keyword evidence="2" id="KW-1134">Transmembrane beta strand</keyword>
<feature type="domain" description="POTRA" evidence="10">
    <location>
        <begin position="26"/>
        <end position="97"/>
    </location>
</feature>
<protein>
    <recommendedName>
        <fullName evidence="8">Outer membrane protein assembly factor BamA</fullName>
    </recommendedName>
</protein>
<dbReference type="InterPro" id="IPR023707">
    <property type="entry name" value="OM_assembly_BamA"/>
</dbReference>
<evidence type="ECO:0000313" key="12">
    <source>
        <dbReference type="Proteomes" id="UP000295777"/>
    </source>
</evidence>
<evidence type="ECO:0000256" key="8">
    <source>
        <dbReference type="NCBIfam" id="TIGR03303"/>
    </source>
</evidence>
<organism evidence="11 12">
    <name type="scientific">Phorcysia thermohydrogeniphila</name>
    <dbReference type="NCBI Taxonomy" id="936138"/>
    <lineage>
        <taxon>Bacteria</taxon>
        <taxon>Pseudomonadati</taxon>
        <taxon>Aquificota</taxon>
        <taxon>Aquificia</taxon>
        <taxon>Desulfurobacteriales</taxon>
        <taxon>Desulfurobacteriaceae</taxon>
        <taxon>Phorcysia</taxon>
    </lineage>
</organism>
<dbReference type="PROSITE" id="PS51779">
    <property type="entry name" value="POTRA"/>
    <property type="match status" value="3"/>
</dbReference>
<dbReference type="PIRSF" id="PIRSF006076">
    <property type="entry name" value="OM_assembly_OMP85"/>
    <property type="match status" value="1"/>
</dbReference>
<keyword evidence="7" id="KW-0998">Cell outer membrane</keyword>
<evidence type="ECO:0000256" key="5">
    <source>
        <dbReference type="ARBA" id="ARBA00022737"/>
    </source>
</evidence>
<sequence length="762" mass="86636">MRRLFVLIVVLFVSLLSPFSRAEDKQLVEKVEIIGNETVPDSTILFYISEKPGEVYSPKKVAKDIKTLFKLGYFENISVDVKEGKKGVILRYFVKEKPIITDIVFKGNKNISASKLKEELGLVDENGEEKELREPLSYKFLDDLARKIEAVYEKKGFPGTRVFYTIDRTSPTKAVATFVIEEGHKANVCTIEIRGNKAIDSGDIKDVLETKEKSLLHLRFTAPLSAANLEEDVEKIKELYHSRGYLDVEVGEPEVVKEKDDCYKVIYTIKSEGEPYRFGKIVFKGNTLFSSKELLKLFKKVRPGKTFNQELVEKLSNRIVKKYGELGFIFAVAVPEVKIHPESHTADVIFHIHEGERAYVRFINITGNVATRDRTIRRELDLYETGVFNTVRLERSVRRLFNTGYFENVDVKPKIVEGNKVDVNVNVEERLTGMFSVGAGYSSVSKLVAMVSLSKGNLFGTGDSGSLSLQAGARVFYFDLNYNHRWWLDKPQTLSLGLYNRYTEYFTYTSKRTGFSSMVSRRIWEDWKIGLGYLIERDKITDISDDAPDIIKDEEGVTKVGMATAFVSRDLRDNRFLPHKGDYFRITTQLASDFLGGDEDFYKVIGEYAYYFNLNELPTSFELPFVASFHAKVGYASAFGGTTRLPIDYRFYVGGDTTVRGFQWGEAGPQDEEGDPEGANRELIFNFEVGYDVTKILRLIAFVDVGGGWWDKYDLGDMRKSAGIGLRVLTPMGPIRLDLGWKLDKRAGESSSEWHFGMGSYF</sequence>
<dbReference type="PANTHER" id="PTHR12815">
    <property type="entry name" value="SORTING AND ASSEMBLY MACHINERY SAMM50 PROTEIN FAMILY MEMBER"/>
    <property type="match status" value="1"/>
</dbReference>
<dbReference type="InterPro" id="IPR010827">
    <property type="entry name" value="BamA/TamA_POTRA"/>
</dbReference>
<feature type="chain" id="PRO_5020339510" description="Outer membrane protein assembly factor BamA" evidence="9">
    <location>
        <begin position="23"/>
        <end position="762"/>
    </location>
</feature>
<evidence type="ECO:0000256" key="2">
    <source>
        <dbReference type="ARBA" id="ARBA00022452"/>
    </source>
</evidence>
<dbReference type="AlphaFoldDB" id="A0A4R1GI71"/>
<gene>
    <name evidence="11" type="ORF">CLV27_0377</name>
</gene>
<proteinExistence type="predicted"/>
<keyword evidence="3" id="KW-0812">Transmembrane</keyword>
<accession>A0A4R1GI71</accession>
<dbReference type="PANTHER" id="PTHR12815:SF47">
    <property type="entry name" value="TRANSLOCATION AND ASSEMBLY MODULE SUBUNIT TAMA"/>
    <property type="match status" value="1"/>
</dbReference>
<comment type="caution">
    <text evidence="11">The sequence shown here is derived from an EMBL/GenBank/DDBJ whole genome shotgun (WGS) entry which is preliminary data.</text>
</comment>
<dbReference type="InterPro" id="IPR034746">
    <property type="entry name" value="POTRA"/>
</dbReference>
<keyword evidence="5" id="KW-0677">Repeat</keyword>
<keyword evidence="12" id="KW-1185">Reference proteome</keyword>
<feature type="signal peptide" evidence="9">
    <location>
        <begin position="1"/>
        <end position="22"/>
    </location>
</feature>
<dbReference type="GO" id="GO:0071709">
    <property type="term" value="P:membrane assembly"/>
    <property type="evidence" value="ECO:0007669"/>
    <property type="project" value="InterPro"/>
</dbReference>
<dbReference type="InterPro" id="IPR039910">
    <property type="entry name" value="D15-like"/>
</dbReference>
<evidence type="ECO:0000256" key="7">
    <source>
        <dbReference type="ARBA" id="ARBA00023237"/>
    </source>
</evidence>
<dbReference type="OrthoDB" id="9776356at2"/>
<dbReference type="GO" id="GO:0009279">
    <property type="term" value="C:cell outer membrane"/>
    <property type="evidence" value="ECO:0007669"/>
    <property type="project" value="UniProtKB-UniRule"/>
</dbReference>
<dbReference type="RefSeq" id="WP_132525247.1">
    <property type="nucleotide sequence ID" value="NZ_SMFV01000001.1"/>
</dbReference>
<dbReference type="InterPro" id="IPR000184">
    <property type="entry name" value="Bac_surfAg_D15"/>
</dbReference>
<name>A0A4R1GI71_9BACT</name>
<comment type="subcellular location">
    <subcellularLocation>
        <location evidence="1">Membrane</location>
    </subcellularLocation>
</comment>
<dbReference type="Pfam" id="PF07244">
    <property type="entry name" value="POTRA"/>
    <property type="match status" value="5"/>
</dbReference>
<dbReference type="Gene3D" id="3.10.20.310">
    <property type="entry name" value="membrane protein fhac"/>
    <property type="match status" value="5"/>
</dbReference>
<evidence type="ECO:0000259" key="10">
    <source>
        <dbReference type="PROSITE" id="PS51779"/>
    </source>
</evidence>
<feature type="domain" description="POTRA" evidence="10">
    <location>
        <begin position="276"/>
        <end position="355"/>
    </location>
</feature>
<dbReference type="EMBL" id="SMFV01000001">
    <property type="protein sequence ID" value="TCK06575.1"/>
    <property type="molecule type" value="Genomic_DNA"/>
</dbReference>